<feature type="transmembrane region" description="Helical" evidence="7">
    <location>
        <begin position="184"/>
        <end position="203"/>
    </location>
</feature>
<evidence type="ECO:0000259" key="8">
    <source>
        <dbReference type="PROSITE" id="PS50928"/>
    </source>
</evidence>
<dbReference type="SUPFAM" id="SSF161098">
    <property type="entry name" value="MetI-like"/>
    <property type="match status" value="1"/>
</dbReference>
<reference evidence="9 10" key="1">
    <citation type="journal article" date="2015" name="Nature">
        <title>rRNA introns, odd ribosomes, and small enigmatic genomes across a large radiation of phyla.</title>
        <authorList>
            <person name="Brown C.T."/>
            <person name="Hug L.A."/>
            <person name="Thomas B.C."/>
            <person name="Sharon I."/>
            <person name="Castelle C.J."/>
            <person name="Singh A."/>
            <person name="Wilkins M.J."/>
            <person name="Williams K.H."/>
            <person name="Banfield J.F."/>
        </authorList>
    </citation>
    <scope>NUCLEOTIDE SEQUENCE [LARGE SCALE GENOMIC DNA]</scope>
</reference>
<dbReference type="EMBL" id="LCRD01000039">
    <property type="protein sequence ID" value="KKW29580.1"/>
    <property type="molecule type" value="Genomic_DNA"/>
</dbReference>
<evidence type="ECO:0000256" key="7">
    <source>
        <dbReference type="RuleBase" id="RU363032"/>
    </source>
</evidence>
<feature type="domain" description="ABC transmembrane type-1" evidence="8">
    <location>
        <begin position="76"/>
        <end position="273"/>
    </location>
</feature>
<evidence type="ECO:0000313" key="9">
    <source>
        <dbReference type="EMBL" id="KKW29580.1"/>
    </source>
</evidence>
<dbReference type="Pfam" id="PF00528">
    <property type="entry name" value="BPD_transp_1"/>
    <property type="match status" value="1"/>
</dbReference>
<dbReference type="CDD" id="cd06261">
    <property type="entry name" value="TM_PBP2"/>
    <property type="match status" value="1"/>
</dbReference>
<accession>A0A0G1XF94</accession>
<comment type="caution">
    <text evidence="9">The sequence shown here is derived from an EMBL/GenBank/DDBJ whole genome shotgun (WGS) entry which is preliminary data.</text>
</comment>
<evidence type="ECO:0000256" key="1">
    <source>
        <dbReference type="ARBA" id="ARBA00004651"/>
    </source>
</evidence>
<evidence type="ECO:0000256" key="5">
    <source>
        <dbReference type="ARBA" id="ARBA00022989"/>
    </source>
</evidence>
<feature type="transmembrane region" description="Helical" evidence="7">
    <location>
        <begin position="72"/>
        <end position="99"/>
    </location>
</feature>
<feature type="transmembrane region" description="Helical" evidence="7">
    <location>
        <begin position="142"/>
        <end position="163"/>
    </location>
</feature>
<gene>
    <name evidence="9" type="ORF">UY72_C0039G0003</name>
</gene>
<feature type="transmembrane region" description="Helical" evidence="7">
    <location>
        <begin position="12"/>
        <end position="33"/>
    </location>
</feature>
<evidence type="ECO:0000256" key="4">
    <source>
        <dbReference type="ARBA" id="ARBA00022692"/>
    </source>
</evidence>
<dbReference type="InterPro" id="IPR035906">
    <property type="entry name" value="MetI-like_sf"/>
</dbReference>
<keyword evidence="2 7" id="KW-0813">Transport</keyword>
<evidence type="ECO:0000256" key="6">
    <source>
        <dbReference type="ARBA" id="ARBA00023136"/>
    </source>
</evidence>
<protein>
    <submittedName>
        <fullName evidence="9">ABC transporter, permease protein</fullName>
    </submittedName>
</protein>
<evidence type="ECO:0000256" key="2">
    <source>
        <dbReference type="ARBA" id="ARBA00022448"/>
    </source>
</evidence>
<proteinExistence type="inferred from homology"/>
<dbReference type="Gene3D" id="1.10.3720.10">
    <property type="entry name" value="MetI-like"/>
    <property type="match status" value="1"/>
</dbReference>
<comment type="subcellular location">
    <subcellularLocation>
        <location evidence="1 7">Cell membrane</location>
        <topology evidence="1 7">Multi-pass membrane protein</topology>
    </subcellularLocation>
</comment>
<comment type="similarity">
    <text evidence="7">Belongs to the binding-protein-dependent transport system permease family.</text>
</comment>
<evidence type="ECO:0000313" key="10">
    <source>
        <dbReference type="Proteomes" id="UP000034846"/>
    </source>
</evidence>
<dbReference type="AlphaFoldDB" id="A0A0G1XF94"/>
<keyword evidence="3" id="KW-1003">Cell membrane</keyword>
<feature type="transmembrane region" description="Helical" evidence="7">
    <location>
        <begin position="260"/>
        <end position="279"/>
    </location>
</feature>
<sequence length="294" mass="33060">MAIYKKTYEDIIIDVLSISIALIVLVTTLYPIYYCFIYSFNEGTDAAIGSLYLLPRKFTFSNYATVLRQKSLFLSFAMTVARTLAGTLTSVLFTAVVSYGLSKKHLMFRKTYMMIGIVTLYFSGGLVPNYLLLKQLHLLNNFLVYIIPSLLSFFNVLLFIAFFSELPEALEESARIDGARNITLFLKIVLPLSAPTMATIALFNGVGHWNDWFAPAFYITNEKLITLPAILMRIMSLASAQQEMQKHVHNSVPTTTPESIRYATLVVAIAPITLVYPFIQKYFVKGMMVGSIKA</sequence>
<name>A0A0G1XF94_9BACT</name>
<dbReference type="GO" id="GO:0005886">
    <property type="term" value="C:plasma membrane"/>
    <property type="evidence" value="ECO:0007669"/>
    <property type="project" value="UniProtKB-SubCell"/>
</dbReference>
<dbReference type="InterPro" id="IPR000515">
    <property type="entry name" value="MetI-like"/>
</dbReference>
<dbReference type="GO" id="GO:0055085">
    <property type="term" value="P:transmembrane transport"/>
    <property type="evidence" value="ECO:0007669"/>
    <property type="project" value="InterPro"/>
</dbReference>
<keyword evidence="5 7" id="KW-1133">Transmembrane helix</keyword>
<organism evidence="9 10">
    <name type="scientific">Candidatus Uhrbacteria bacterium GW2011_GWD2_52_7</name>
    <dbReference type="NCBI Taxonomy" id="1618989"/>
    <lineage>
        <taxon>Bacteria</taxon>
        <taxon>Candidatus Uhriibacteriota</taxon>
    </lineage>
</organism>
<feature type="transmembrane region" description="Helical" evidence="7">
    <location>
        <begin position="111"/>
        <end position="130"/>
    </location>
</feature>
<dbReference type="PATRIC" id="fig|1618989.3.peg.590"/>
<dbReference type="Proteomes" id="UP000034846">
    <property type="component" value="Unassembled WGS sequence"/>
</dbReference>
<dbReference type="PANTHER" id="PTHR43744">
    <property type="entry name" value="ABC TRANSPORTER PERMEASE PROTEIN MG189-RELATED-RELATED"/>
    <property type="match status" value="1"/>
</dbReference>
<dbReference type="PROSITE" id="PS50928">
    <property type="entry name" value="ABC_TM1"/>
    <property type="match status" value="1"/>
</dbReference>
<dbReference type="PANTHER" id="PTHR43744:SF9">
    <property type="entry name" value="POLYGALACTURONAN_RHAMNOGALACTURONAN TRANSPORT SYSTEM PERMEASE PROTEIN YTCP"/>
    <property type="match status" value="1"/>
</dbReference>
<evidence type="ECO:0000256" key="3">
    <source>
        <dbReference type="ARBA" id="ARBA00022475"/>
    </source>
</evidence>
<keyword evidence="4 7" id="KW-0812">Transmembrane</keyword>
<keyword evidence="6 7" id="KW-0472">Membrane</keyword>